<evidence type="ECO:0008006" key="4">
    <source>
        <dbReference type="Google" id="ProtNLM"/>
    </source>
</evidence>
<dbReference type="KEGG" id="afx:JZ786_07210"/>
<gene>
    <name evidence="2" type="ORF">JZ786_07210</name>
</gene>
<evidence type="ECO:0000313" key="3">
    <source>
        <dbReference type="Proteomes" id="UP000663505"/>
    </source>
</evidence>
<dbReference type="InterPro" id="IPR013783">
    <property type="entry name" value="Ig-like_fold"/>
</dbReference>
<keyword evidence="1" id="KW-0472">Membrane</keyword>
<evidence type="ECO:0000256" key="1">
    <source>
        <dbReference type="SAM" id="Phobius"/>
    </source>
</evidence>
<dbReference type="RefSeq" id="WP_206658061.1">
    <property type="nucleotide sequence ID" value="NZ_CP071182.1"/>
</dbReference>
<sequence>MERETNMLLWSIFGIGVLTVAIIPSAWGMLGHTAATGSVENANMAQVLWGQSTPVSETISHMADDIGVAIIPGATAPHIESVEWTTSVWGPELTLTGYGFGNPPSSQNGTLTISDQSRGWVAGNAASYGVNPTVQTWRNDKIVVTGFDGYGQSDLSNWNDGLGSWVFAPGDNLTIQVENPQTGIAGTENVTYPGNASMPSLSVNAIPKNLMGGSVTTVSGQVMFDGHPLSGQTVNVSVTGGSLGGTAYGNNTSEYVVSTDANGDFSIPYTTPNQPGTYQVTVMSDGVSSTQSVTVWSPKLQLQVNTSTLEFGQSDNVSGQLTSSGAPLANRTITLAATGGTISPATVTTDANGMFQATYVAPNTPGSYTITAQGAGTSAQSSIVVTEPPLSKGPVMNNMPSQWSGDWASHMYLTNLPNGAQILATNGSQPTAAYFRYGNGQVLVDTQTVEFYYNSYSWATTEWNNIINDFLVPSHKPVLLLNDGAGWGSNQQAVSAVERAIPSATQSPLSSPSIPNIDQYGTIMVDAVQDSYFAQNLEQIMPQLDTWIQNGGTLIFDSTDQANSGVGWSTGPDGISNVWDLQAENYLAGNVQ</sequence>
<dbReference type="EMBL" id="CP071182">
    <property type="protein sequence ID" value="QSO48741.1"/>
    <property type="molecule type" value="Genomic_DNA"/>
</dbReference>
<dbReference type="InterPro" id="IPR008964">
    <property type="entry name" value="Invasin/intimin_cell_adhesion"/>
</dbReference>
<feature type="transmembrane region" description="Helical" evidence="1">
    <location>
        <begin position="7"/>
        <end position="30"/>
    </location>
</feature>
<keyword evidence="1" id="KW-0812">Transmembrane</keyword>
<dbReference type="Gene3D" id="2.60.40.10">
    <property type="entry name" value="Immunoglobulins"/>
    <property type="match status" value="2"/>
</dbReference>
<dbReference type="SUPFAM" id="SSF49373">
    <property type="entry name" value="Invasin/intimin cell-adhesion fragments"/>
    <property type="match status" value="2"/>
</dbReference>
<dbReference type="Proteomes" id="UP000663505">
    <property type="component" value="Chromosome"/>
</dbReference>
<keyword evidence="3" id="KW-1185">Reference proteome</keyword>
<protein>
    <recommendedName>
        <fullName evidence="4">Big-1 domain-containing protein</fullName>
    </recommendedName>
</protein>
<accession>A0A9X7W118</accession>
<dbReference type="AlphaFoldDB" id="A0A9X7W118"/>
<reference evidence="2 3" key="1">
    <citation type="submission" date="2021-02" db="EMBL/GenBank/DDBJ databases">
        <title>Alicyclobacillus curvatus sp. nov. and Alicyclobacillus mengziensis sp. nov., two acidophilic bacteria isolated from acid mine drainage.</title>
        <authorList>
            <person name="Huang Y."/>
        </authorList>
    </citation>
    <scope>NUCLEOTIDE SEQUENCE [LARGE SCALE GENOMIC DNA]</scope>
    <source>
        <strain evidence="2 3">S30H14</strain>
    </source>
</reference>
<organism evidence="2 3">
    <name type="scientific">Alicyclobacillus mengziensis</name>
    <dbReference type="NCBI Taxonomy" id="2931921"/>
    <lineage>
        <taxon>Bacteria</taxon>
        <taxon>Bacillati</taxon>
        <taxon>Bacillota</taxon>
        <taxon>Bacilli</taxon>
        <taxon>Bacillales</taxon>
        <taxon>Alicyclobacillaceae</taxon>
        <taxon>Alicyclobacillus</taxon>
    </lineage>
</organism>
<keyword evidence="1" id="KW-1133">Transmembrane helix</keyword>
<evidence type="ECO:0000313" key="2">
    <source>
        <dbReference type="EMBL" id="QSO48741.1"/>
    </source>
</evidence>
<proteinExistence type="predicted"/>
<name>A0A9X7W118_9BACL</name>